<dbReference type="Proteomes" id="UP000639772">
    <property type="component" value="Unassembled WGS sequence"/>
</dbReference>
<sequence length="49" mass="5367">MKGIPAFSIMGLDDKISEVLKRELAKELRKIYEDEVAGPMEPKDGGGCT</sequence>
<accession>A0A835RLE2</accession>
<organism evidence="1 2">
    <name type="scientific">Vanilla planifolia</name>
    <name type="common">Vanilla</name>
    <dbReference type="NCBI Taxonomy" id="51239"/>
    <lineage>
        <taxon>Eukaryota</taxon>
        <taxon>Viridiplantae</taxon>
        <taxon>Streptophyta</taxon>
        <taxon>Embryophyta</taxon>
        <taxon>Tracheophyta</taxon>
        <taxon>Spermatophyta</taxon>
        <taxon>Magnoliopsida</taxon>
        <taxon>Liliopsida</taxon>
        <taxon>Asparagales</taxon>
        <taxon>Orchidaceae</taxon>
        <taxon>Vanilloideae</taxon>
        <taxon>Vanilleae</taxon>
        <taxon>Vanilla</taxon>
    </lineage>
</organism>
<dbReference type="EMBL" id="JADCNM010000002">
    <property type="protein sequence ID" value="KAG0494286.1"/>
    <property type="molecule type" value="Genomic_DNA"/>
</dbReference>
<name>A0A835RLE2_VANPL</name>
<dbReference type="AlphaFoldDB" id="A0A835RLE2"/>
<evidence type="ECO:0000313" key="1">
    <source>
        <dbReference type="EMBL" id="KAG0494286.1"/>
    </source>
</evidence>
<protein>
    <submittedName>
        <fullName evidence="1">Uncharacterized protein</fullName>
    </submittedName>
</protein>
<evidence type="ECO:0000313" key="2">
    <source>
        <dbReference type="Proteomes" id="UP000639772"/>
    </source>
</evidence>
<proteinExistence type="predicted"/>
<reference evidence="1 2" key="1">
    <citation type="journal article" date="2020" name="Nat. Food">
        <title>A phased Vanilla planifolia genome enables genetic improvement of flavour and production.</title>
        <authorList>
            <person name="Hasing T."/>
            <person name="Tang H."/>
            <person name="Brym M."/>
            <person name="Khazi F."/>
            <person name="Huang T."/>
            <person name="Chambers A.H."/>
        </authorList>
    </citation>
    <scope>NUCLEOTIDE SEQUENCE [LARGE SCALE GENOMIC DNA]</scope>
    <source>
        <tissue evidence="1">Leaf</tissue>
    </source>
</reference>
<gene>
    <name evidence="1" type="ORF">HPP92_005280</name>
</gene>
<comment type="caution">
    <text evidence="1">The sequence shown here is derived from an EMBL/GenBank/DDBJ whole genome shotgun (WGS) entry which is preliminary data.</text>
</comment>